<dbReference type="Gramene" id="OBART11G22640.1">
    <property type="protein sequence ID" value="OBART11G22640.1"/>
    <property type="gene ID" value="OBART11G22640"/>
</dbReference>
<keyword evidence="3" id="KW-1185">Reference proteome</keyword>
<feature type="region of interest" description="Disordered" evidence="1">
    <location>
        <begin position="101"/>
        <end position="130"/>
    </location>
</feature>
<name>A0A0D3HPW1_9ORYZ</name>
<evidence type="ECO:0000313" key="3">
    <source>
        <dbReference type="Proteomes" id="UP000026960"/>
    </source>
</evidence>
<sequence>MPAIGRSPSLQHCRPIPRANTFASTRQTHSLTFPFLSSSEISHHRYLPYRPEQALVSAVPVPSLTLCTGNHPPRMRVDEEHVMLPTSPHFCHRRAGAPLALSSFSRLPTEEEKKEDGRKKKRRKRKGKKD</sequence>
<protein>
    <submittedName>
        <fullName evidence="2">Uncharacterized protein</fullName>
    </submittedName>
</protein>
<accession>A0A0D3HPW1</accession>
<dbReference type="AlphaFoldDB" id="A0A0D3HPW1"/>
<organism evidence="2">
    <name type="scientific">Oryza barthii</name>
    <dbReference type="NCBI Taxonomy" id="65489"/>
    <lineage>
        <taxon>Eukaryota</taxon>
        <taxon>Viridiplantae</taxon>
        <taxon>Streptophyta</taxon>
        <taxon>Embryophyta</taxon>
        <taxon>Tracheophyta</taxon>
        <taxon>Spermatophyta</taxon>
        <taxon>Magnoliopsida</taxon>
        <taxon>Liliopsida</taxon>
        <taxon>Poales</taxon>
        <taxon>Poaceae</taxon>
        <taxon>BOP clade</taxon>
        <taxon>Oryzoideae</taxon>
        <taxon>Oryzeae</taxon>
        <taxon>Oryzinae</taxon>
        <taxon>Oryza</taxon>
    </lineage>
</organism>
<dbReference type="HOGENOM" id="CLU_130123_0_0_1"/>
<evidence type="ECO:0000256" key="1">
    <source>
        <dbReference type="SAM" id="MobiDB-lite"/>
    </source>
</evidence>
<dbReference type="Proteomes" id="UP000026960">
    <property type="component" value="Chromosome 11"/>
</dbReference>
<evidence type="ECO:0000313" key="2">
    <source>
        <dbReference type="EnsemblPlants" id="OBART11G22640.1"/>
    </source>
</evidence>
<reference evidence="2" key="2">
    <citation type="submission" date="2015-03" db="UniProtKB">
        <authorList>
            <consortium name="EnsemblPlants"/>
        </authorList>
    </citation>
    <scope>IDENTIFICATION</scope>
</reference>
<dbReference type="PaxDb" id="65489-OBART11G22640.1"/>
<dbReference type="EnsemblPlants" id="OBART11G22640.1">
    <property type="protein sequence ID" value="OBART11G22640.1"/>
    <property type="gene ID" value="OBART11G22640"/>
</dbReference>
<proteinExistence type="predicted"/>
<feature type="compositionally biased region" description="Basic and acidic residues" evidence="1">
    <location>
        <begin position="108"/>
        <end position="118"/>
    </location>
</feature>
<feature type="compositionally biased region" description="Basic residues" evidence="1">
    <location>
        <begin position="119"/>
        <end position="130"/>
    </location>
</feature>
<reference evidence="2" key="1">
    <citation type="journal article" date="2009" name="Rice">
        <title>De Novo Next Generation Sequencing of Plant Genomes.</title>
        <authorList>
            <person name="Rounsley S."/>
            <person name="Marri P.R."/>
            <person name="Yu Y."/>
            <person name="He R."/>
            <person name="Sisneros N."/>
            <person name="Goicoechea J.L."/>
            <person name="Lee S.J."/>
            <person name="Angelova A."/>
            <person name="Kudrna D."/>
            <person name="Luo M."/>
            <person name="Affourtit J."/>
            <person name="Desany B."/>
            <person name="Knight J."/>
            <person name="Niazi F."/>
            <person name="Egholm M."/>
            <person name="Wing R.A."/>
        </authorList>
    </citation>
    <scope>NUCLEOTIDE SEQUENCE [LARGE SCALE GENOMIC DNA]</scope>
    <source>
        <strain evidence="2">cv. IRGC 105608</strain>
    </source>
</reference>